<comment type="caution">
    <text evidence="4">The sequence shown here is derived from an EMBL/GenBank/DDBJ whole genome shotgun (WGS) entry which is preliminary data.</text>
</comment>
<dbReference type="Pfam" id="PF01266">
    <property type="entry name" value="DAO"/>
    <property type="match status" value="1"/>
</dbReference>
<dbReference type="InterPro" id="IPR036188">
    <property type="entry name" value="FAD/NAD-bd_sf"/>
</dbReference>
<keyword evidence="1" id="KW-0560">Oxidoreductase</keyword>
<evidence type="ECO:0000259" key="3">
    <source>
        <dbReference type="Pfam" id="PF01266"/>
    </source>
</evidence>
<dbReference type="SUPFAM" id="SSF51905">
    <property type="entry name" value="FAD/NAD(P)-binding domain"/>
    <property type="match status" value="1"/>
</dbReference>
<organism evidence="4 5">
    <name type="scientific">Actinoallomurus oryzae</name>
    <dbReference type="NCBI Taxonomy" id="502180"/>
    <lineage>
        <taxon>Bacteria</taxon>
        <taxon>Bacillati</taxon>
        <taxon>Actinomycetota</taxon>
        <taxon>Actinomycetes</taxon>
        <taxon>Streptosporangiales</taxon>
        <taxon>Thermomonosporaceae</taxon>
        <taxon>Actinoallomurus</taxon>
    </lineage>
</organism>
<protein>
    <submittedName>
        <fullName evidence="4">FAD-binding oxidoreductase</fullName>
    </submittedName>
</protein>
<dbReference type="InterPro" id="IPR006076">
    <property type="entry name" value="FAD-dep_OxRdtase"/>
</dbReference>
<feature type="domain" description="FAD dependent oxidoreductase" evidence="3">
    <location>
        <begin position="4"/>
        <end position="337"/>
    </location>
</feature>
<dbReference type="RefSeq" id="WP_345465522.1">
    <property type="nucleotide sequence ID" value="NZ_BAABHF010000022.1"/>
</dbReference>
<accession>A0ABP8Q4N4</accession>
<reference evidence="5" key="1">
    <citation type="journal article" date="2019" name="Int. J. Syst. Evol. Microbiol.">
        <title>The Global Catalogue of Microorganisms (GCM) 10K type strain sequencing project: providing services to taxonomists for standard genome sequencing and annotation.</title>
        <authorList>
            <consortium name="The Broad Institute Genomics Platform"/>
            <consortium name="The Broad Institute Genome Sequencing Center for Infectious Disease"/>
            <person name="Wu L."/>
            <person name="Ma J."/>
        </authorList>
    </citation>
    <scope>NUCLEOTIDE SEQUENCE [LARGE SCALE GENOMIC DNA]</scope>
    <source>
        <strain evidence="5">JCM 17933</strain>
    </source>
</reference>
<sequence>MTTVVVGGGILGTTLAARLSAGGRRVVLIEAHRFGSGTSAASFAWINAGNKHPESYYRLNLAGVREYLAERPPGYRNSGRLEWATAPAHAADLERRMATLTARGYRAEWVDPRRIAPELPTAPDRAAFFPDEGVLHPAETVAYRCAEARRYGARLVEGRAVTSLRSDEAGAVVTLDDGETLAADQVVVAAGTVTPRLLGAATPLCDHESVGAPGVGLLLRATVPGLRLRQVVFTSSVHVRPDGPDGLIAQALDLDAQVDPQKEYHPGHPTAEEIIARVRALLGTDAVTARSLVVGHRPLPADGLPIAGWTDPHRRIYAFVTHSGVTLAPVLARMVAAELAGEPQEPLAAYRPQRFATSTAPPVAAPRRPGEQ</sequence>
<feature type="region of interest" description="Disordered" evidence="2">
    <location>
        <begin position="348"/>
        <end position="372"/>
    </location>
</feature>
<dbReference type="PANTHER" id="PTHR13847">
    <property type="entry name" value="SARCOSINE DEHYDROGENASE-RELATED"/>
    <property type="match status" value="1"/>
</dbReference>
<keyword evidence="5" id="KW-1185">Reference proteome</keyword>
<evidence type="ECO:0000256" key="1">
    <source>
        <dbReference type="ARBA" id="ARBA00023002"/>
    </source>
</evidence>
<evidence type="ECO:0000313" key="5">
    <source>
        <dbReference type="Proteomes" id="UP001500503"/>
    </source>
</evidence>
<dbReference type="PANTHER" id="PTHR13847:SF289">
    <property type="entry name" value="GLYCINE OXIDASE"/>
    <property type="match status" value="1"/>
</dbReference>
<dbReference type="EMBL" id="BAABHF010000022">
    <property type="protein sequence ID" value="GAA4496578.1"/>
    <property type="molecule type" value="Genomic_DNA"/>
</dbReference>
<name>A0ABP8Q4N4_9ACTN</name>
<dbReference type="Gene3D" id="3.30.9.10">
    <property type="entry name" value="D-Amino Acid Oxidase, subunit A, domain 2"/>
    <property type="match status" value="1"/>
</dbReference>
<gene>
    <name evidence="4" type="ORF">GCM10023191_038800</name>
</gene>
<proteinExistence type="predicted"/>
<dbReference type="Proteomes" id="UP001500503">
    <property type="component" value="Unassembled WGS sequence"/>
</dbReference>
<evidence type="ECO:0000313" key="4">
    <source>
        <dbReference type="EMBL" id="GAA4496578.1"/>
    </source>
</evidence>
<dbReference type="Gene3D" id="3.50.50.60">
    <property type="entry name" value="FAD/NAD(P)-binding domain"/>
    <property type="match status" value="1"/>
</dbReference>
<evidence type="ECO:0000256" key="2">
    <source>
        <dbReference type="SAM" id="MobiDB-lite"/>
    </source>
</evidence>